<dbReference type="AlphaFoldDB" id="A0A5J6DUP4"/>
<evidence type="ECO:0000256" key="9">
    <source>
        <dbReference type="SAM" id="Phobius"/>
    </source>
</evidence>
<keyword evidence="6 9" id="KW-1133">Transmembrane helix</keyword>
<evidence type="ECO:0000256" key="1">
    <source>
        <dbReference type="ARBA" id="ARBA00004141"/>
    </source>
</evidence>
<evidence type="ECO:0000313" key="12">
    <source>
        <dbReference type="EMBL" id="QQY98744.1"/>
    </source>
</evidence>
<keyword evidence="5" id="KW-1278">Translocase</keyword>
<evidence type="ECO:0000256" key="6">
    <source>
        <dbReference type="ARBA" id="ARBA00022989"/>
    </source>
</evidence>
<dbReference type="Gene3D" id="1.10.287.70">
    <property type="match status" value="1"/>
</dbReference>
<dbReference type="GO" id="GO:0004129">
    <property type="term" value="F:cytochrome-c oxidase activity"/>
    <property type="evidence" value="ECO:0007669"/>
    <property type="project" value="InterPro"/>
</dbReference>
<dbReference type="SUPFAM" id="SSF81452">
    <property type="entry name" value="Cytochrome c oxidase subunit III-like"/>
    <property type="match status" value="1"/>
</dbReference>
<sequence>MKKHGYHAYHLVDVSPWPLTGSISAMLLTTGLIKWFHQFNMDLLILALITTLLTMIQWWRDVTREATYQGLHTMKVVNGLRWGMILFITSEVLFFFSFFWAFFHSSLSPAVELGTCWPPVGIQAFNPFQIPLLNTAILLASGATVTWAHHSILNSDLTQAIQSLALTVSLGMYFTALQALEYYEAPFTIADSVYGATFFVATGFHGLHVIIGSMFLLVTLYRLYMCHFSASHHFGFEAAAWYWHFVDVVWLFLYISIYWWGG</sequence>
<reference evidence="11" key="1">
    <citation type="submission" date="2018-09" db="EMBL/GenBank/DDBJ databases">
        <title>Mitochondrial genome of Chinese grass shrimp, Palaemonetes sinensis, and comparison with other Palaemonidae species.</title>
        <authorList>
            <person name="Zhao Y."/>
            <person name="Zhu X."/>
            <person name="Li Y."/>
            <person name="Han Z."/>
            <person name="Xu W."/>
            <person name="Dong J."/>
            <person name="Wei H."/>
            <person name="Li X."/>
            <person name="Chen Q."/>
        </authorList>
    </citation>
    <scope>NUCLEOTIDE SEQUENCE</scope>
</reference>
<feature type="transmembrane region" description="Helical" evidence="9">
    <location>
        <begin position="128"/>
        <end position="148"/>
    </location>
</feature>
<feature type="transmembrane region" description="Helical" evidence="9">
    <location>
        <begin position="39"/>
        <end position="59"/>
    </location>
</feature>
<feature type="transmembrane region" description="Helical" evidence="9">
    <location>
        <begin position="160"/>
        <end position="180"/>
    </location>
</feature>
<gene>
    <name evidence="11" type="primary">cox3</name>
    <name evidence="12" type="synonym">COX3</name>
</gene>
<dbReference type="InterPro" id="IPR000298">
    <property type="entry name" value="Cyt_c_oxidase-like_su3"/>
</dbReference>
<dbReference type="GeneID" id="42268404"/>
<feature type="transmembrane region" description="Helical" evidence="9">
    <location>
        <begin position="192"/>
        <end position="220"/>
    </location>
</feature>
<dbReference type="CDD" id="cd01665">
    <property type="entry name" value="Cyt_c_Oxidase_III"/>
    <property type="match status" value="1"/>
</dbReference>
<evidence type="ECO:0000256" key="3">
    <source>
        <dbReference type="ARBA" id="ARBA00015944"/>
    </source>
</evidence>
<evidence type="ECO:0000259" key="10">
    <source>
        <dbReference type="PROSITE" id="PS50253"/>
    </source>
</evidence>
<protein>
    <recommendedName>
        <fullName evidence="3 8">Cytochrome c oxidase subunit 3</fullName>
    </recommendedName>
</protein>
<dbReference type="FunFam" id="1.20.120.80:FF:000002">
    <property type="entry name" value="Cytochrome c oxidase subunit 3"/>
    <property type="match status" value="1"/>
</dbReference>
<keyword evidence="7 9" id="KW-0472">Membrane</keyword>
<feature type="transmembrane region" description="Helical" evidence="9">
    <location>
        <begin position="80"/>
        <end position="103"/>
    </location>
</feature>
<dbReference type="EMBL" id="MN372141">
    <property type="protein sequence ID" value="QQY98744.1"/>
    <property type="molecule type" value="Genomic_DNA"/>
</dbReference>
<name>A0A5J6DUP4_9EUCA</name>
<comment type="function">
    <text evidence="8">Component of the cytochrome c oxidase, the last enzyme in the mitochondrial electron transport chain which drives oxidative phosphorylation. The respiratory chain contains 3 multisubunit complexes succinate dehydrogenase (complex II, CII), ubiquinol-cytochrome c oxidoreductase (cytochrome b-c1 complex, complex III, CIII) and cytochrome c oxidase (complex IV, CIV), that cooperate to transfer electrons derived from NADH and succinate to molecular oxygen, creating an electrochemical gradient over the inner membrane that drives transmembrane transport and the ATP synthase. Cytochrome c oxidase is the component of the respiratory chain that catalyzes the reduction of oxygen to water. Electrons originating from reduced cytochrome c in the intermembrane space (IMS) are transferred via the dinuclear copper A center (CU(A)) of subunit 2 and heme A of subunit 1 to the active site in subunit 1, a binuclear center (BNC) formed by heme A3 and copper B (CU(B)). The BNC reduces molecular oxygen to 2 water molecules using 4 electrons from cytochrome c in the IMS and 4 protons from the mitochondrial matrix.</text>
</comment>
<dbReference type="PANTHER" id="PTHR11403">
    <property type="entry name" value="CYTOCHROME C OXIDASE SUBUNIT III"/>
    <property type="match status" value="1"/>
</dbReference>
<dbReference type="Gene3D" id="1.20.120.80">
    <property type="entry name" value="Cytochrome c oxidase, subunit III, four-helix bundle"/>
    <property type="match status" value="1"/>
</dbReference>
<reference evidence="12" key="2">
    <citation type="journal article" date="2019" name="Mitochondrial DNA Part B Resour">
        <title>Complete mitochondrial genome of Palaemonetes sinensis and its phylogenetic consideration.</title>
        <authorList>
            <person name="Li R."/>
            <person name="Mu X.D."/>
            <person name="Qin C.J."/>
            <person name="Wang J."/>
            <person name="He Y."/>
            <person name="Wen Z.Y."/>
        </authorList>
    </citation>
    <scope>NUCLEOTIDE SEQUENCE</scope>
</reference>
<dbReference type="GO" id="GO:0006123">
    <property type="term" value="P:mitochondrial electron transport, cytochrome c to oxygen"/>
    <property type="evidence" value="ECO:0007669"/>
    <property type="project" value="TreeGrafter"/>
</dbReference>
<evidence type="ECO:0000256" key="5">
    <source>
        <dbReference type="ARBA" id="ARBA00022967"/>
    </source>
</evidence>
<dbReference type="EMBL" id="MH880828">
    <property type="protein sequence ID" value="QES95227.1"/>
    <property type="molecule type" value="Genomic_DNA"/>
</dbReference>
<accession>A0A5J6DUP4</accession>
<keyword evidence="8 11" id="KW-0496">Mitochondrion</keyword>
<dbReference type="InterPro" id="IPR013833">
    <property type="entry name" value="Cyt_c_oxidase_su3_a-hlx"/>
</dbReference>
<evidence type="ECO:0000256" key="8">
    <source>
        <dbReference type="RuleBase" id="RU003375"/>
    </source>
</evidence>
<evidence type="ECO:0000256" key="4">
    <source>
        <dbReference type="ARBA" id="ARBA00022692"/>
    </source>
</evidence>
<dbReference type="InterPro" id="IPR024791">
    <property type="entry name" value="Cyt_c/ubiquinol_Oxase_su3"/>
</dbReference>
<feature type="domain" description="Heme-copper oxidase subunit III family profile" evidence="10">
    <location>
        <begin position="5"/>
        <end position="262"/>
    </location>
</feature>
<dbReference type="PROSITE" id="PS50253">
    <property type="entry name" value="COX3"/>
    <property type="match status" value="1"/>
</dbReference>
<organism evidence="11">
    <name type="scientific">Palaemon sinensis</name>
    <dbReference type="NCBI Taxonomy" id="349473"/>
    <lineage>
        <taxon>Eukaryota</taxon>
        <taxon>Metazoa</taxon>
        <taxon>Ecdysozoa</taxon>
        <taxon>Arthropoda</taxon>
        <taxon>Crustacea</taxon>
        <taxon>Multicrustacea</taxon>
        <taxon>Malacostraca</taxon>
        <taxon>Eumalacostraca</taxon>
        <taxon>Eucarida</taxon>
        <taxon>Decapoda</taxon>
        <taxon>Pleocyemata</taxon>
        <taxon>Caridea</taxon>
        <taxon>Palaemonoidea</taxon>
        <taxon>Palaemonidae</taxon>
        <taxon>Palaemon</taxon>
    </lineage>
</organism>
<geneLocation type="mitochondrion" evidence="11"/>
<dbReference type="PANTHER" id="PTHR11403:SF7">
    <property type="entry name" value="CYTOCHROME C OXIDASE SUBUNIT 3"/>
    <property type="match status" value="1"/>
</dbReference>
<dbReference type="InterPro" id="IPR035973">
    <property type="entry name" value="Cyt_c_oxidase_su3-like_sf"/>
</dbReference>
<dbReference type="Pfam" id="PF00510">
    <property type="entry name" value="COX3"/>
    <property type="match status" value="1"/>
</dbReference>
<proteinExistence type="inferred from homology"/>
<dbReference type="GO" id="GO:0005739">
    <property type="term" value="C:mitochondrion"/>
    <property type="evidence" value="ECO:0007669"/>
    <property type="project" value="TreeGrafter"/>
</dbReference>
<evidence type="ECO:0000313" key="11">
    <source>
        <dbReference type="EMBL" id="QES95227.1"/>
    </source>
</evidence>
<comment type="subcellular location">
    <subcellularLocation>
        <location evidence="1">Membrane</location>
        <topology evidence="1">Multi-pass membrane protein</topology>
    </subcellularLocation>
</comment>
<feature type="transmembrane region" description="Helical" evidence="9">
    <location>
        <begin position="241"/>
        <end position="261"/>
    </location>
</feature>
<evidence type="ECO:0000256" key="2">
    <source>
        <dbReference type="ARBA" id="ARBA00010581"/>
    </source>
</evidence>
<evidence type="ECO:0000256" key="7">
    <source>
        <dbReference type="ARBA" id="ARBA00023136"/>
    </source>
</evidence>
<dbReference type="RefSeq" id="YP_009707720.1">
    <property type="nucleotide sequence ID" value="NC_045090.1"/>
</dbReference>
<comment type="similarity">
    <text evidence="2 8">Belongs to the cytochrome c oxidase subunit 3 family.</text>
</comment>
<keyword evidence="4 8" id="KW-0812">Transmembrane</keyword>
<dbReference type="InterPro" id="IPR033945">
    <property type="entry name" value="Cyt_c_oxase_su3_dom"/>
</dbReference>
<dbReference type="GO" id="GO:0016020">
    <property type="term" value="C:membrane"/>
    <property type="evidence" value="ECO:0007669"/>
    <property type="project" value="UniProtKB-SubCell"/>
</dbReference>